<dbReference type="Gene3D" id="3.40.50.150">
    <property type="entry name" value="Vaccinia Virus protein VP39"/>
    <property type="match status" value="1"/>
</dbReference>
<feature type="domain" description="Methyltransferase small" evidence="3">
    <location>
        <begin position="104"/>
        <end position="212"/>
    </location>
</feature>
<evidence type="ECO:0000313" key="5">
    <source>
        <dbReference type="Proteomes" id="UP000186143"/>
    </source>
</evidence>
<dbReference type="InterPro" id="IPR007848">
    <property type="entry name" value="Small_mtfrase_dom"/>
</dbReference>
<gene>
    <name evidence="4" type="ORF">BJF92_12040</name>
</gene>
<dbReference type="SUPFAM" id="SSF53335">
    <property type="entry name" value="S-adenosyl-L-methionine-dependent methyltransferases"/>
    <property type="match status" value="1"/>
</dbReference>
<reference evidence="4 5" key="1">
    <citation type="submission" date="2016-09" db="EMBL/GenBank/DDBJ databases">
        <title>Rhizobium sp. nov., a novel species isolated from the rice rhizosphere.</title>
        <authorList>
            <person name="Zhao J."/>
            <person name="Zhang X."/>
        </authorList>
    </citation>
    <scope>NUCLEOTIDE SEQUENCE [LARGE SCALE GENOMIC DNA]</scope>
    <source>
        <strain evidence="4 5">MH17</strain>
    </source>
</reference>
<dbReference type="PROSITE" id="PS00092">
    <property type="entry name" value="N6_MTASE"/>
    <property type="match status" value="1"/>
</dbReference>
<dbReference type="GO" id="GO:0003676">
    <property type="term" value="F:nucleic acid binding"/>
    <property type="evidence" value="ECO:0007669"/>
    <property type="project" value="InterPro"/>
</dbReference>
<dbReference type="PRINTS" id="PR00507">
    <property type="entry name" value="N12N6MTFRASE"/>
</dbReference>
<evidence type="ECO:0000256" key="2">
    <source>
        <dbReference type="ARBA" id="ARBA00022691"/>
    </source>
</evidence>
<proteinExistence type="predicted"/>
<accession>A0A1Q9AN81</accession>
<dbReference type="GO" id="GO:0008168">
    <property type="term" value="F:methyltransferase activity"/>
    <property type="evidence" value="ECO:0007669"/>
    <property type="project" value="InterPro"/>
</dbReference>
<dbReference type="STRING" id="1672749.BJF92_12040"/>
<dbReference type="GO" id="GO:0032259">
    <property type="term" value="P:methylation"/>
    <property type="evidence" value="ECO:0007669"/>
    <property type="project" value="InterPro"/>
</dbReference>
<sequence length="245" mass="26359">MQKISIEVMRALDAAIVRGATLTLQGQMDRKLYAETNKVIEAAGGKWDRRARAHVFSGEALEAIEPILLTGSYSRTKQDFGQFDTPEPLADEVVTRAGIMPGMTVLEPSAGIGRMAAAARRAGAAVTCWEIDARRAEPLRAIADSLTIGDFLAAAPAVGFDRVVMNPPFARQDDIRHVMHAHRFLAPGGFLVAIMSAGVQFRENRLSSDFRAFVEAQGGAIEPLPDGSFRESGTHVATCLVTLPA</sequence>
<comment type="caution">
    <text evidence="4">The sequence shown here is derived from an EMBL/GenBank/DDBJ whole genome shotgun (WGS) entry which is preliminary data.</text>
</comment>
<evidence type="ECO:0000256" key="1">
    <source>
        <dbReference type="ARBA" id="ARBA00022603"/>
    </source>
</evidence>
<dbReference type="AlphaFoldDB" id="A0A1Q9AN81"/>
<evidence type="ECO:0000259" key="3">
    <source>
        <dbReference type="Pfam" id="PF05175"/>
    </source>
</evidence>
<dbReference type="EMBL" id="MKIO01000021">
    <property type="protein sequence ID" value="OLP56796.1"/>
    <property type="molecule type" value="Genomic_DNA"/>
</dbReference>
<name>A0A1Q9AN81_9HYPH</name>
<dbReference type="Pfam" id="PF05175">
    <property type="entry name" value="MTS"/>
    <property type="match status" value="1"/>
</dbReference>
<dbReference type="Proteomes" id="UP000186143">
    <property type="component" value="Unassembled WGS sequence"/>
</dbReference>
<keyword evidence="1" id="KW-0489">Methyltransferase</keyword>
<keyword evidence="1" id="KW-0808">Transferase</keyword>
<dbReference type="InterPro" id="IPR029063">
    <property type="entry name" value="SAM-dependent_MTases_sf"/>
</dbReference>
<evidence type="ECO:0000313" key="4">
    <source>
        <dbReference type="EMBL" id="OLP56796.1"/>
    </source>
</evidence>
<keyword evidence="2" id="KW-0949">S-adenosyl-L-methionine</keyword>
<organism evidence="4 5">
    <name type="scientific">Xaviernesmea rhizosphaerae</name>
    <dbReference type="NCBI Taxonomy" id="1672749"/>
    <lineage>
        <taxon>Bacteria</taxon>
        <taxon>Pseudomonadati</taxon>
        <taxon>Pseudomonadota</taxon>
        <taxon>Alphaproteobacteria</taxon>
        <taxon>Hyphomicrobiales</taxon>
        <taxon>Rhizobiaceae</taxon>
        <taxon>Rhizobium/Agrobacterium group</taxon>
        <taxon>Xaviernesmea</taxon>
    </lineage>
</organism>
<protein>
    <recommendedName>
        <fullName evidence="3">Methyltransferase small domain-containing protein</fullName>
    </recommendedName>
</protein>
<dbReference type="InterPro" id="IPR002052">
    <property type="entry name" value="DNA_methylase_N6_adenine_CS"/>
</dbReference>
<dbReference type="RefSeq" id="WP_075633815.1">
    <property type="nucleotide sequence ID" value="NZ_MKIO01000021.1"/>
</dbReference>